<evidence type="ECO:0000313" key="4">
    <source>
        <dbReference type="Proteomes" id="UP000723463"/>
    </source>
</evidence>
<feature type="region of interest" description="Disordered" evidence="1">
    <location>
        <begin position="31"/>
        <end position="85"/>
    </location>
</feature>
<feature type="compositionally biased region" description="Low complexity" evidence="1">
    <location>
        <begin position="207"/>
        <end position="217"/>
    </location>
</feature>
<feature type="region of interest" description="Disordered" evidence="1">
    <location>
        <begin position="470"/>
        <end position="489"/>
    </location>
</feature>
<feature type="region of interest" description="Disordered" evidence="1">
    <location>
        <begin position="207"/>
        <end position="274"/>
    </location>
</feature>
<keyword evidence="4" id="KW-1185">Reference proteome</keyword>
<feature type="compositionally biased region" description="Basic and acidic residues" evidence="1">
    <location>
        <begin position="31"/>
        <end position="43"/>
    </location>
</feature>
<organism evidence="3 4">
    <name type="scientific">Mortierella hygrophila</name>
    <dbReference type="NCBI Taxonomy" id="979708"/>
    <lineage>
        <taxon>Eukaryota</taxon>
        <taxon>Fungi</taxon>
        <taxon>Fungi incertae sedis</taxon>
        <taxon>Mucoromycota</taxon>
        <taxon>Mortierellomycotina</taxon>
        <taxon>Mortierellomycetes</taxon>
        <taxon>Mortierellales</taxon>
        <taxon>Mortierellaceae</taxon>
        <taxon>Mortierella</taxon>
    </lineage>
</organism>
<dbReference type="EMBL" id="JAAAXW010000009">
    <property type="protein sequence ID" value="KAF9550622.1"/>
    <property type="molecule type" value="Genomic_DNA"/>
</dbReference>
<evidence type="ECO:0000313" key="3">
    <source>
        <dbReference type="EMBL" id="KAF9550622.1"/>
    </source>
</evidence>
<reference evidence="3" key="1">
    <citation type="journal article" date="2020" name="Fungal Divers.">
        <title>Resolving the Mortierellaceae phylogeny through synthesis of multi-gene phylogenetics and phylogenomics.</title>
        <authorList>
            <person name="Vandepol N."/>
            <person name="Liber J."/>
            <person name="Desiro A."/>
            <person name="Na H."/>
            <person name="Kennedy M."/>
            <person name="Barry K."/>
            <person name="Grigoriev I.V."/>
            <person name="Miller A.N."/>
            <person name="O'Donnell K."/>
            <person name="Stajich J.E."/>
            <person name="Bonito G."/>
        </authorList>
    </citation>
    <scope>NUCLEOTIDE SEQUENCE</scope>
    <source>
        <strain evidence="3">NRRL 2591</strain>
    </source>
</reference>
<sequence length="829" mass="93019">MGISIDTQEGGPIEGIFGSQVEQRLAHHIDHDDDDFGHARRPSESNINNINNNNNNNNSSSIQCNTDLGRGLSPSPYRLTAPSPRPLGRKSWLRLPWNPWRHESPAMPHAHRPIPSPHPKHSSSSWWRPAGVYDRLPLGMNPSRAAAGGWNTGYIAELVAAVLSSKGRKGWFLGLILVSLALTLFSGGYLMNQFQHYKDITPPIVSVSNGEESSSSSHNQEPNIPIIDLEQDSGPRKDRGRSKKPHGPAKKKPTKPAVDTTITGGNRPQDAGSSSLRICNLQDVAKGQWVFSKAAGTHSAAPDASQDLSWTGYGPFGCRSTIWNERYLLTPGAVPESESPSTTSSPHLFKDWAYADRLQQYHWLIDHSGPKHKQDRQQEPKCRQPDMGLADFVEVLKRSPLVMIGDKFLEQEFLTLECMLMGMQQQLLLDYRAEDNGNRGSQAELEALDYWIDSEKPAIIELKVASGEKLSSPESSSDSSAGAHTSRSMVYRKAKPGQMKLIERQSNLTLITFIRSDVLWDTGMLSETATKHALKSVEELATLDAGGLHPDCKLAGSTLMCEPAGIDRHDNESRGTASTQPTQQSASQWWKWLVGSEERSSDELLGHNVVESTDEEMSTGSDLDHDMINLEWVDTLKEIVEESAKLRQKRKWGAPEVERKPMVLVSNGQFWEYDPRDSVRFDLEGGYRKLSKIEQDKIKESQDRRRTMLRQRYTIVLTNMLDYIKTTYPDLRVMVQTSVKRNPCEFAAVSADDKALWKLKDQEAALLNALTKTVVARMQDPLYSFLDTTFLRIFKDSTPNKRHCRSFMMPGPLDTLVKFLYGELYRLDL</sequence>
<feature type="transmembrane region" description="Helical" evidence="2">
    <location>
        <begin position="171"/>
        <end position="191"/>
    </location>
</feature>
<evidence type="ECO:0000256" key="2">
    <source>
        <dbReference type="SAM" id="Phobius"/>
    </source>
</evidence>
<name>A0A9P6FI43_9FUNG</name>
<dbReference type="AlphaFoldDB" id="A0A9P6FI43"/>
<gene>
    <name evidence="3" type="ORF">EC957_011937</name>
</gene>
<feature type="compositionally biased region" description="Low complexity" evidence="1">
    <location>
        <begin position="470"/>
        <end position="488"/>
    </location>
</feature>
<accession>A0A9P6FI43</accession>
<keyword evidence="2" id="KW-1133">Transmembrane helix</keyword>
<dbReference type="Proteomes" id="UP000723463">
    <property type="component" value="Unassembled WGS sequence"/>
</dbReference>
<keyword evidence="2" id="KW-0812">Transmembrane</keyword>
<proteinExistence type="predicted"/>
<comment type="caution">
    <text evidence="3">The sequence shown here is derived from an EMBL/GenBank/DDBJ whole genome shotgun (WGS) entry which is preliminary data.</text>
</comment>
<evidence type="ECO:0000256" key="1">
    <source>
        <dbReference type="SAM" id="MobiDB-lite"/>
    </source>
</evidence>
<feature type="compositionally biased region" description="Basic residues" evidence="1">
    <location>
        <begin position="238"/>
        <end position="254"/>
    </location>
</feature>
<keyword evidence="2" id="KW-0472">Membrane</keyword>
<feature type="compositionally biased region" description="Polar residues" evidence="1">
    <location>
        <begin position="260"/>
        <end position="274"/>
    </location>
</feature>
<protein>
    <submittedName>
        <fullName evidence="3">Uncharacterized protein</fullName>
    </submittedName>
</protein>
<feature type="compositionally biased region" description="Low complexity" evidence="1">
    <location>
        <begin position="45"/>
        <end position="62"/>
    </location>
</feature>